<dbReference type="SUPFAM" id="SSF49452">
    <property type="entry name" value="Starch-binding domain-like"/>
    <property type="match status" value="2"/>
</dbReference>
<feature type="transmembrane region" description="Helical" evidence="1">
    <location>
        <begin position="12"/>
        <end position="32"/>
    </location>
</feature>
<evidence type="ECO:0000313" key="2">
    <source>
        <dbReference type="EMBL" id="AGC71443.1"/>
    </source>
</evidence>
<dbReference type="Gene3D" id="2.60.40.10">
    <property type="entry name" value="Immunoglobulins"/>
    <property type="match status" value="1"/>
</dbReference>
<dbReference type="Gene3D" id="2.60.40.1120">
    <property type="entry name" value="Carboxypeptidase-like, regulatory domain"/>
    <property type="match status" value="1"/>
</dbReference>
<dbReference type="GO" id="GO:0030246">
    <property type="term" value="F:carbohydrate binding"/>
    <property type="evidence" value="ECO:0007669"/>
    <property type="project" value="InterPro"/>
</dbReference>
<keyword evidence="1" id="KW-0812">Transmembrane</keyword>
<reference evidence="2" key="1">
    <citation type="submission" date="2012-09" db="EMBL/GenBank/DDBJ databases">
        <title>Metagenomic Characterization of a Microbial Community in Wastewater Detects High Levels of Antibiotic Resistance.</title>
        <authorList>
            <person name="Abrams M."/>
            <person name="Caldwell A."/>
            <person name="Vandaei E."/>
            <person name="Lee W."/>
            <person name="Perrott J."/>
            <person name="Khan S.Y."/>
            <person name="Ta J."/>
            <person name="Romero D."/>
            <person name="Nguyen V."/>
            <person name="Pourmand N."/>
            <person name="Ouverney C.C."/>
        </authorList>
    </citation>
    <scope>NUCLEOTIDE SEQUENCE</scope>
</reference>
<sequence length="483" mass="50367">MSVHDAERAQFYARLSLLLGCALTGVVLGGLASRLPRRAREVVPPRVVPLPQPAQVVIPDLAVLPVIALPDAGTSKPRELWVLLVDQSGLPVEGVSVLARPGMLTASATTQGLGELGVLPGPLPFPEDVIAGQSALAGSLQRGSAGASSWLARSDASGLVHFVGVASGRLLLLANHQGKSASGEVEVPVEASSSSSARMVMRLASPVECAEPSASESSDPLQPGSGLAARADLRGRVVDHRGFAVATARVDVQVGGARSQALSDVRGQFVLPMLTAGEARLSVRAPGFAPAFLSVKMEQRRDELKVELRPGGGISGLIEDVRTSGLPDGLEVWLDLPSGERLSVPIGPDGRFVQTGLPTGLLTLRARARGYASLRQVVHVTESSSPDQVTVRDVRLRFVRGAELAGQVRGPSGSVEGVEVVATGEDGQVLARTRTDRRGEFVLSDLVPGRLRLQVTGAQGAGTATVELRSGDRARQDVELSGR</sequence>
<dbReference type="AlphaFoldDB" id="L7VWM4"/>
<organism evidence="2">
    <name type="scientific">uncultured bacterium A1Q1_fos_1070</name>
    <dbReference type="NCBI Taxonomy" id="1256541"/>
    <lineage>
        <taxon>Bacteria</taxon>
        <taxon>environmental samples</taxon>
    </lineage>
</organism>
<dbReference type="Pfam" id="PF13620">
    <property type="entry name" value="CarboxypepD_reg"/>
    <property type="match status" value="2"/>
</dbReference>
<dbReference type="SUPFAM" id="SSF49478">
    <property type="entry name" value="Cna protein B-type domain"/>
    <property type="match status" value="1"/>
</dbReference>
<evidence type="ECO:0000256" key="1">
    <source>
        <dbReference type="SAM" id="Phobius"/>
    </source>
</evidence>
<name>L7VWM4_9BACT</name>
<protein>
    <recommendedName>
        <fullName evidence="3">Carboxypeptidase regulatory-like domain-containing protein</fullName>
    </recommendedName>
</protein>
<keyword evidence="1" id="KW-0472">Membrane</keyword>
<evidence type="ECO:0008006" key="3">
    <source>
        <dbReference type="Google" id="ProtNLM"/>
    </source>
</evidence>
<dbReference type="InterPro" id="IPR013784">
    <property type="entry name" value="Carb-bd-like_fold"/>
</dbReference>
<proteinExistence type="predicted"/>
<keyword evidence="1" id="KW-1133">Transmembrane helix</keyword>
<accession>L7VWM4</accession>
<dbReference type="EMBL" id="JX649872">
    <property type="protein sequence ID" value="AGC71443.1"/>
    <property type="molecule type" value="Genomic_DNA"/>
</dbReference>
<dbReference type="InterPro" id="IPR013783">
    <property type="entry name" value="Ig-like_fold"/>
</dbReference>